<dbReference type="Proteomes" id="UP001652623">
    <property type="component" value="Chromosome 2"/>
</dbReference>
<evidence type="ECO:0000256" key="3">
    <source>
        <dbReference type="ARBA" id="ARBA00022670"/>
    </source>
</evidence>
<dbReference type="Gene3D" id="3.40.50.12670">
    <property type="match status" value="1"/>
</dbReference>
<keyword evidence="4" id="KW-0378">Hydrolase</keyword>
<evidence type="ECO:0000256" key="5">
    <source>
        <dbReference type="ARBA" id="ARBA00023180"/>
    </source>
</evidence>
<dbReference type="GeneID" id="107417587"/>
<keyword evidence="7" id="KW-1185">Reference proteome</keyword>
<dbReference type="RefSeq" id="XP_060670650.1">
    <property type="nucleotide sequence ID" value="XM_060814667.1"/>
</dbReference>
<evidence type="ECO:0000313" key="7">
    <source>
        <dbReference type="Proteomes" id="UP001652623"/>
    </source>
</evidence>
<keyword evidence="2" id="KW-0121">Carboxypeptidase</keyword>
<evidence type="ECO:0000256" key="4">
    <source>
        <dbReference type="ARBA" id="ARBA00022801"/>
    </source>
</evidence>
<evidence type="ECO:0000256" key="1">
    <source>
        <dbReference type="ARBA" id="ARBA00009431"/>
    </source>
</evidence>
<dbReference type="SUPFAM" id="SSF53474">
    <property type="entry name" value="alpha/beta-Hydrolases"/>
    <property type="match status" value="1"/>
</dbReference>
<keyword evidence="5" id="KW-0325">Glycoprotein</keyword>
<gene>
    <name evidence="8" type="primary">LOC107417587</name>
</gene>
<keyword evidence="3" id="KW-0645">Protease</keyword>
<evidence type="ECO:0000256" key="6">
    <source>
        <dbReference type="SAM" id="SignalP"/>
    </source>
</evidence>
<accession>A0ABM4A1S2</accession>
<dbReference type="Gene3D" id="3.40.50.1820">
    <property type="entry name" value="alpha/beta hydrolase"/>
    <property type="match status" value="1"/>
</dbReference>
<keyword evidence="6" id="KW-0732">Signal</keyword>
<name>A0ABM4A1S2_ZIZJJ</name>
<feature type="signal peptide" evidence="6">
    <location>
        <begin position="1"/>
        <end position="35"/>
    </location>
</feature>
<dbReference type="PRINTS" id="PR00724">
    <property type="entry name" value="CRBOXYPTASEC"/>
</dbReference>
<dbReference type="PANTHER" id="PTHR11802">
    <property type="entry name" value="SERINE PROTEASE FAMILY S10 SERINE CARBOXYPEPTIDASE"/>
    <property type="match status" value="1"/>
</dbReference>
<reference evidence="8" key="2">
    <citation type="submission" date="2025-08" db="UniProtKB">
        <authorList>
            <consortium name="RefSeq"/>
        </authorList>
    </citation>
    <scope>IDENTIFICATION</scope>
    <source>
        <tissue evidence="8">Seedling</tissue>
    </source>
</reference>
<evidence type="ECO:0000256" key="2">
    <source>
        <dbReference type="ARBA" id="ARBA00022645"/>
    </source>
</evidence>
<feature type="chain" id="PRO_5045081776" evidence="6">
    <location>
        <begin position="36"/>
        <end position="489"/>
    </location>
</feature>
<dbReference type="InterPro" id="IPR001563">
    <property type="entry name" value="Peptidase_S10"/>
</dbReference>
<evidence type="ECO:0000313" key="8">
    <source>
        <dbReference type="RefSeq" id="XP_060670650.1"/>
    </source>
</evidence>
<dbReference type="PROSITE" id="PS00560">
    <property type="entry name" value="CARBOXYPEPT_SER_HIS"/>
    <property type="match status" value="1"/>
</dbReference>
<proteinExistence type="inferred from homology"/>
<reference evidence="7" key="1">
    <citation type="submission" date="2025-05" db="UniProtKB">
        <authorList>
            <consortium name="RefSeq"/>
        </authorList>
    </citation>
    <scope>NUCLEOTIDE SEQUENCE [LARGE SCALE GENOMIC DNA]</scope>
</reference>
<dbReference type="InterPro" id="IPR033124">
    <property type="entry name" value="Ser_caboxypep_his_AS"/>
</dbReference>
<dbReference type="Pfam" id="PF00450">
    <property type="entry name" value="Peptidase_S10"/>
    <property type="match status" value="1"/>
</dbReference>
<sequence length="489" mass="55572">MARSRVCNMFMDATFSHLLLLLLLLFLLAVSDVNGVASHSIIKSLPGFPGNLPFKLETGYVGVGEVEEIQFFYYFIESETNPEDDPLVLWLTGGPGCSAFSGLVYEIGPLLFDYANSNWNSPTLTLNEYSWTKIANIIFLDSPVGTGFSYATTLQAYNTSDTLSVAANYDFLRKWLLAHPKYLKNPLYIAGDSYAGIIVPVLVQEIANGNEVGLKPSMNLKGYMLGNPGTTLHDDYNSRIEFSRGMALISEKLYQSAKRNCKGEFINIDTSNKLCVNDMEVIQECLKKIKHPHILEPWCEHIYSPSPKRLKWYQRSPITEDSLDILSSVSQPPNNNQLKGCRDYNYIYSYTWANDQNVQNALHVRKGSINQWKRCNKNLSYIKDVPSSFDYHRNLIDKHYRSLIYSGDHDMLIPHVGTHAWIEALNLTIAADWKPWFIDGQIGGYTMQYSNEKYQLTFATVKGAGHTAPEYKPKECLAMIERWFSDYPL</sequence>
<organism evidence="7 8">
    <name type="scientific">Ziziphus jujuba</name>
    <name type="common">Chinese jujube</name>
    <name type="synonym">Ziziphus sativa</name>
    <dbReference type="NCBI Taxonomy" id="326968"/>
    <lineage>
        <taxon>Eukaryota</taxon>
        <taxon>Viridiplantae</taxon>
        <taxon>Streptophyta</taxon>
        <taxon>Embryophyta</taxon>
        <taxon>Tracheophyta</taxon>
        <taxon>Spermatophyta</taxon>
        <taxon>Magnoliopsida</taxon>
        <taxon>eudicotyledons</taxon>
        <taxon>Gunneridae</taxon>
        <taxon>Pentapetalae</taxon>
        <taxon>rosids</taxon>
        <taxon>fabids</taxon>
        <taxon>Rosales</taxon>
        <taxon>Rhamnaceae</taxon>
        <taxon>Paliureae</taxon>
        <taxon>Ziziphus</taxon>
    </lineage>
</organism>
<dbReference type="InterPro" id="IPR029058">
    <property type="entry name" value="AB_hydrolase_fold"/>
</dbReference>
<protein>
    <submittedName>
        <fullName evidence="8">Serine carboxypeptidase-like 18 isoform X1</fullName>
    </submittedName>
</protein>
<dbReference type="PANTHER" id="PTHR11802:SF224">
    <property type="entry name" value="SERINE CARBOXYPEPTIDASE-LIKE 7 ISOFORM X1"/>
    <property type="match status" value="1"/>
</dbReference>
<comment type="similarity">
    <text evidence="1">Belongs to the peptidase S10 family.</text>
</comment>